<evidence type="ECO:0000313" key="8">
    <source>
        <dbReference type="EMBL" id="MCT4700545.1"/>
    </source>
</evidence>
<comment type="subcellular location">
    <subcellularLocation>
        <location evidence="1">Cell membrane</location>
        <topology evidence="1">Multi-pass membrane protein</topology>
    </subcellularLocation>
</comment>
<reference evidence="8" key="1">
    <citation type="submission" date="2022-03" db="EMBL/GenBank/DDBJ databases">
        <title>Proposal of a novel genus Dryocolo and two novel species.</title>
        <authorList>
            <person name="Maddock D.W."/>
            <person name="Brady C.L."/>
            <person name="Denman S."/>
            <person name="Arnold D."/>
        </authorList>
    </citation>
    <scope>NUCLEOTIDE SEQUENCE</scope>
    <source>
        <strain evidence="8">H6W4</strain>
    </source>
</reference>
<dbReference type="Pfam" id="PF02706">
    <property type="entry name" value="Wzz"/>
    <property type="match status" value="1"/>
</dbReference>
<comment type="caution">
    <text evidence="8">The sequence shown here is derived from an EMBL/GenBank/DDBJ whole genome shotgun (WGS) entry which is preliminary data.</text>
</comment>
<dbReference type="AlphaFoldDB" id="A0A9X2W3U8"/>
<feature type="domain" description="Polysaccharide chain length determinant N-terminal" evidence="7">
    <location>
        <begin position="10"/>
        <end position="107"/>
    </location>
</feature>
<evidence type="ECO:0000256" key="4">
    <source>
        <dbReference type="ARBA" id="ARBA00022989"/>
    </source>
</evidence>
<dbReference type="Proteomes" id="UP001150641">
    <property type="component" value="Unassembled WGS sequence"/>
</dbReference>
<keyword evidence="3 6" id="KW-0812">Transmembrane</keyword>
<feature type="transmembrane region" description="Helical" evidence="6">
    <location>
        <begin position="26"/>
        <end position="48"/>
    </location>
</feature>
<evidence type="ECO:0000256" key="1">
    <source>
        <dbReference type="ARBA" id="ARBA00004651"/>
    </source>
</evidence>
<feature type="transmembrane region" description="Helical" evidence="6">
    <location>
        <begin position="284"/>
        <end position="305"/>
    </location>
</feature>
<evidence type="ECO:0000256" key="3">
    <source>
        <dbReference type="ARBA" id="ARBA00022692"/>
    </source>
</evidence>
<dbReference type="GO" id="GO:0005886">
    <property type="term" value="C:plasma membrane"/>
    <property type="evidence" value="ECO:0007669"/>
    <property type="project" value="UniProtKB-SubCell"/>
</dbReference>
<dbReference type="InterPro" id="IPR003856">
    <property type="entry name" value="LPS_length_determ_N"/>
</dbReference>
<evidence type="ECO:0000256" key="2">
    <source>
        <dbReference type="ARBA" id="ARBA00022475"/>
    </source>
</evidence>
<gene>
    <name evidence="8" type="ORF">MUA00_01750</name>
</gene>
<dbReference type="EMBL" id="JALHAP010000066">
    <property type="protein sequence ID" value="MCT4700545.1"/>
    <property type="molecule type" value="Genomic_DNA"/>
</dbReference>
<evidence type="ECO:0000259" key="7">
    <source>
        <dbReference type="Pfam" id="PF02706"/>
    </source>
</evidence>
<accession>A0A9X2W3U8</accession>
<keyword evidence="9" id="KW-1185">Reference proteome</keyword>
<sequence length="320" mass="36146">MNALSHEFHNEVNLIGLLQQLWWGRYIIITAMGLSMVLAGACFVATPARWISSVIITRPEPSDVSTYLEAVKTSQGEIWSDLERQNILNSLFTDAIENIKNRTIYSKGALTVKPLTKPANDAFIVEYTAQNAQDAQGKLDKLLAEVNQNIKANSFIAARNSLHTTTIALQKKLEIKVLSLQEERSDYIKNLRYALIVATAANLHKTMPVRSTKYNETLFLLGTAVLQAMINNASSWPVPYDDSYFKIREELLQLENIYLNDRDRFTAYRYIQHASLPRRTNQNLILTMILGSLLGVMSGICIVLVRNAFCHRQNLGYPPP</sequence>
<evidence type="ECO:0000313" key="9">
    <source>
        <dbReference type="Proteomes" id="UP001150641"/>
    </source>
</evidence>
<dbReference type="Gene3D" id="3.30.1890.10">
    <property type="entry name" value="FepE-like"/>
    <property type="match status" value="1"/>
</dbReference>
<proteinExistence type="predicted"/>
<keyword evidence="5 6" id="KW-0472">Membrane</keyword>
<keyword evidence="4 6" id="KW-1133">Transmembrane helix</keyword>
<name>A0A9X2W3U8_9ENTR</name>
<dbReference type="SUPFAM" id="SSF160355">
    <property type="entry name" value="Bacterial polysaccharide co-polymerase-like"/>
    <property type="match status" value="1"/>
</dbReference>
<keyword evidence="2" id="KW-1003">Cell membrane</keyword>
<organism evidence="8 9">
    <name type="scientific">Dryocola boscaweniae</name>
    <dbReference type="NCBI Taxonomy" id="2925397"/>
    <lineage>
        <taxon>Bacteria</taxon>
        <taxon>Pseudomonadati</taxon>
        <taxon>Pseudomonadota</taxon>
        <taxon>Gammaproteobacteria</taxon>
        <taxon>Enterobacterales</taxon>
        <taxon>Enterobacteriaceae</taxon>
        <taxon>Dryocola</taxon>
    </lineage>
</organism>
<evidence type="ECO:0000256" key="6">
    <source>
        <dbReference type="SAM" id="Phobius"/>
    </source>
</evidence>
<protein>
    <submittedName>
        <fullName evidence="8">Wzz/FepE/Etk N-terminal domain-containing protein</fullName>
    </submittedName>
</protein>
<dbReference type="RefSeq" id="WP_271121417.1">
    <property type="nucleotide sequence ID" value="NZ_JALHAN010000053.1"/>
</dbReference>
<evidence type="ECO:0000256" key="5">
    <source>
        <dbReference type="ARBA" id="ARBA00023136"/>
    </source>
</evidence>